<dbReference type="Pfam" id="PF11196">
    <property type="entry name" value="DUF2834"/>
    <property type="match status" value="1"/>
</dbReference>
<proteinExistence type="predicted"/>
<dbReference type="EMBL" id="AMRA01000038">
    <property type="protein sequence ID" value="EKF24511.1"/>
    <property type="molecule type" value="Genomic_DNA"/>
</dbReference>
<dbReference type="Proteomes" id="UP000006265">
    <property type="component" value="Unassembled WGS sequence"/>
</dbReference>
<dbReference type="InterPro" id="IPR021362">
    <property type="entry name" value="DUF2834"/>
</dbReference>
<gene>
    <name evidence="1" type="ORF">C731_1446</name>
</gene>
<sequence>MAHADTPPAERTPAVPTARRILCVCYGLIALAALIATWSQNVAYLDEGLRFLPAFIDDARVTPGARSMGADVLMLGLAAIVLMVVEARRVGVKYVWLYVVGALVTAISVTFPLFLIARELRMSAADAPRLRATDSILLAVVAVVALAWTIYIDLG</sequence>
<comment type="caution">
    <text evidence="1">The sequence shown here is derived from an EMBL/GenBank/DDBJ whole genome shotgun (WGS) entry which is preliminary data.</text>
</comment>
<evidence type="ECO:0000313" key="1">
    <source>
        <dbReference type="EMBL" id="EKF24511.1"/>
    </source>
</evidence>
<organism evidence="1 2">
    <name type="scientific">Mycolicibacterium hassiacum (strain DSM 44199 / CIP 105218 / JCM 12690 / 3849)</name>
    <name type="common">Mycobacterium hassiacum</name>
    <dbReference type="NCBI Taxonomy" id="1122247"/>
    <lineage>
        <taxon>Bacteria</taxon>
        <taxon>Bacillati</taxon>
        <taxon>Actinomycetota</taxon>
        <taxon>Actinomycetes</taxon>
        <taxon>Mycobacteriales</taxon>
        <taxon>Mycobacteriaceae</taxon>
        <taxon>Mycolicibacterium</taxon>
    </lineage>
</organism>
<accession>K5BH20</accession>
<dbReference type="STRING" id="1122247.GCA_000379865_04424"/>
<dbReference type="OrthoDB" id="4231743at2"/>
<dbReference type="RefSeq" id="WP_005626041.1">
    <property type="nucleotide sequence ID" value="NZ_AMRA01000038.1"/>
</dbReference>
<reference evidence="1 2" key="1">
    <citation type="journal article" date="2012" name="J. Bacteriol.">
        <title>Genome sequence of Mycobacterium hassiacum DSM 44199, a rare source of heat-stable mycobacterial proteins.</title>
        <authorList>
            <person name="Tiago I."/>
            <person name="Maranha A."/>
            <person name="Mendes V."/>
            <person name="Alarico S."/>
            <person name="Moynihan P.J."/>
            <person name="Clarke A.J."/>
            <person name="Macedo-Ribeiro S."/>
            <person name="Pereira P.J."/>
            <person name="Empadinhas N."/>
        </authorList>
    </citation>
    <scope>NUCLEOTIDE SEQUENCE [LARGE SCALE GENOMIC DNA]</scope>
    <source>
        <strain evidence="2">DSM 44199 / CIP 105218 / JCM 12690 / 3849</strain>
    </source>
</reference>
<evidence type="ECO:0000313" key="2">
    <source>
        <dbReference type="Proteomes" id="UP000006265"/>
    </source>
</evidence>
<keyword evidence="2" id="KW-1185">Reference proteome</keyword>
<dbReference type="eggNOG" id="ENOG5032ZMB">
    <property type="taxonomic scope" value="Bacteria"/>
</dbReference>
<name>K5BH20_MYCHD</name>
<protein>
    <submittedName>
        <fullName evidence="1">Uncharacterized protein</fullName>
    </submittedName>
</protein>
<dbReference type="AlphaFoldDB" id="K5BH20"/>
<dbReference type="PATRIC" id="fig|1122247.3.peg.1389"/>